<dbReference type="EMBL" id="BQKE01000009">
    <property type="protein sequence ID" value="GJM64949.1"/>
    <property type="molecule type" value="Genomic_DNA"/>
</dbReference>
<name>A0AAN4W3B3_9BACT</name>
<dbReference type="AlphaFoldDB" id="A0AAN4W3B3"/>
<evidence type="ECO:0000313" key="3">
    <source>
        <dbReference type="Proteomes" id="UP001310022"/>
    </source>
</evidence>
<keyword evidence="1" id="KW-1133">Transmembrane helix</keyword>
<evidence type="ECO:0000313" key="2">
    <source>
        <dbReference type="EMBL" id="GJM64949.1"/>
    </source>
</evidence>
<sequence>MKYRATVGISVWCMILFLHTPISILIFLFPIIIFTVSLVFSRVRKRVNYIWDRISNFVRSILTSILLAIAYFILVTPIGFIRRHLTSKSYNGFSQRNYTYSKNDFHKPW</sequence>
<reference evidence="2 3" key="1">
    <citation type="submission" date="2021-12" db="EMBL/GenBank/DDBJ databases">
        <title>Genome sequencing of bacteria with rrn-lacking chromosome and rrn-plasmid.</title>
        <authorList>
            <person name="Anda M."/>
            <person name="Iwasaki W."/>
        </authorList>
    </citation>
    <scope>NUCLEOTIDE SEQUENCE [LARGE SCALE GENOMIC DNA]</scope>
    <source>
        <strain evidence="2 3">NBRC 15940</strain>
    </source>
</reference>
<gene>
    <name evidence="2" type="ORF">PEDI_55010</name>
</gene>
<accession>A0AAN4W3B3</accession>
<proteinExistence type="predicted"/>
<feature type="transmembrane region" description="Helical" evidence="1">
    <location>
        <begin position="60"/>
        <end position="81"/>
    </location>
</feature>
<comment type="caution">
    <text evidence="2">The sequence shown here is derived from an EMBL/GenBank/DDBJ whole genome shotgun (WGS) entry which is preliminary data.</text>
</comment>
<feature type="transmembrane region" description="Helical" evidence="1">
    <location>
        <begin position="12"/>
        <end position="40"/>
    </location>
</feature>
<keyword evidence="1" id="KW-0812">Transmembrane</keyword>
<dbReference type="Proteomes" id="UP001310022">
    <property type="component" value="Unassembled WGS sequence"/>
</dbReference>
<keyword evidence="1" id="KW-0472">Membrane</keyword>
<evidence type="ECO:0000256" key="1">
    <source>
        <dbReference type="SAM" id="Phobius"/>
    </source>
</evidence>
<keyword evidence="3" id="KW-1185">Reference proteome</keyword>
<organism evidence="2 3">
    <name type="scientific">Persicobacter diffluens</name>
    <dbReference type="NCBI Taxonomy" id="981"/>
    <lineage>
        <taxon>Bacteria</taxon>
        <taxon>Pseudomonadati</taxon>
        <taxon>Bacteroidota</taxon>
        <taxon>Cytophagia</taxon>
        <taxon>Cytophagales</taxon>
        <taxon>Persicobacteraceae</taxon>
        <taxon>Persicobacter</taxon>
    </lineage>
</organism>
<protein>
    <submittedName>
        <fullName evidence="2">Uncharacterized protein</fullName>
    </submittedName>
</protein>